<gene>
    <name evidence="2" type="ORF">M153_9280002916</name>
</gene>
<dbReference type="GO" id="GO:0008270">
    <property type="term" value="F:zinc ion binding"/>
    <property type="evidence" value="ECO:0007669"/>
    <property type="project" value="InterPro"/>
</dbReference>
<dbReference type="InterPro" id="IPR043502">
    <property type="entry name" value="DNA/RNA_pol_sf"/>
</dbReference>
<dbReference type="OrthoDB" id="2200705at2759"/>
<organism evidence="2 3">
    <name type="scientific">Pseudoloma neurophilia</name>
    <dbReference type="NCBI Taxonomy" id="146866"/>
    <lineage>
        <taxon>Eukaryota</taxon>
        <taxon>Fungi</taxon>
        <taxon>Fungi incertae sedis</taxon>
        <taxon>Microsporidia</taxon>
        <taxon>Pseudoloma</taxon>
    </lineage>
</organism>
<reference evidence="2 3" key="1">
    <citation type="submission" date="2015-07" db="EMBL/GenBank/DDBJ databases">
        <title>The genome of Pseudoloma neurophilia, a relevant intracellular parasite of the zebrafish.</title>
        <authorList>
            <person name="Ndikumana S."/>
            <person name="Pelin A."/>
            <person name="Sanders J."/>
            <person name="Corradi N."/>
        </authorList>
    </citation>
    <scope>NUCLEOTIDE SEQUENCE [LARGE SCALE GENOMIC DNA]</scope>
    <source>
        <strain evidence="2 3">MK1</strain>
    </source>
</reference>
<feature type="domain" description="CCHC-type" evidence="1">
    <location>
        <begin position="12"/>
        <end position="24"/>
    </location>
</feature>
<dbReference type="InterPro" id="IPR001878">
    <property type="entry name" value="Znf_CCHC"/>
</dbReference>
<name>A0A0R0M2X3_9MICR</name>
<keyword evidence="3" id="KW-1185">Reference proteome</keyword>
<proteinExistence type="predicted"/>
<dbReference type="AlphaFoldDB" id="A0A0R0M2X3"/>
<dbReference type="EMBL" id="LGUB01000354">
    <property type="protein sequence ID" value="KRH93393.1"/>
    <property type="molecule type" value="Genomic_DNA"/>
</dbReference>
<protein>
    <submittedName>
        <fullName evidence="2">Transposable element</fullName>
    </submittedName>
</protein>
<dbReference type="Pfam" id="PF00098">
    <property type="entry name" value="zf-CCHC"/>
    <property type="match status" value="1"/>
</dbReference>
<evidence type="ECO:0000313" key="3">
    <source>
        <dbReference type="Proteomes" id="UP000051530"/>
    </source>
</evidence>
<dbReference type="GO" id="GO:0003676">
    <property type="term" value="F:nucleic acid binding"/>
    <property type="evidence" value="ECO:0007669"/>
    <property type="project" value="InterPro"/>
</dbReference>
<comment type="caution">
    <text evidence="2">The sequence shown here is derived from an EMBL/GenBank/DDBJ whole genome shotgun (WGS) entry which is preliminary data.</text>
</comment>
<dbReference type="VEuPathDB" id="MicrosporidiaDB:M153_9280002916"/>
<accession>A0A0R0M2X3</accession>
<dbReference type="SUPFAM" id="SSF56672">
    <property type="entry name" value="DNA/RNA polymerases"/>
    <property type="match status" value="1"/>
</dbReference>
<dbReference type="Gene3D" id="3.30.70.270">
    <property type="match status" value="1"/>
</dbReference>
<dbReference type="Proteomes" id="UP000051530">
    <property type="component" value="Unassembled WGS sequence"/>
</dbReference>
<dbReference type="InterPro" id="IPR043128">
    <property type="entry name" value="Rev_trsase/Diguanyl_cyclase"/>
</dbReference>
<evidence type="ECO:0000259" key="1">
    <source>
        <dbReference type="Pfam" id="PF00098"/>
    </source>
</evidence>
<sequence>MSGVSPGRRKPKCYSCGELGHISRFFNSKEVKGKFEYSGNSSFEKRWKRQHLEIRNDLSDLDDFIEYFPNVFLNLDRSVEFCPIEKCSINTEEGKIVVKKGATVQQVEEKQAEEYLLSLIKKKEIQLKENPKCIKDLRSFLSSVGWFRTFMENFATKTENLTEGFKKKEN</sequence>
<evidence type="ECO:0000313" key="2">
    <source>
        <dbReference type="EMBL" id="KRH93393.1"/>
    </source>
</evidence>